<evidence type="ECO:0000256" key="3">
    <source>
        <dbReference type="ARBA" id="ARBA00023157"/>
    </source>
</evidence>
<evidence type="ECO:0000313" key="8">
    <source>
        <dbReference type="EMBL" id="GMH04538.1"/>
    </source>
</evidence>
<dbReference type="EMBL" id="BSYO01000005">
    <property type="protein sequence ID" value="GMH04538.1"/>
    <property type="molecule type" value="Genomic_DNA"/>
</dbReference>
<dbReference type="Pfam" id="PF02298">
    <property type="entry name" value="Cu_bind_like"/>
    <property type="match status" value="1"/>
</dbReference>
<keyword evidence="3" id="KW-1015">Disulfide bond</keyword>
<dbReference type="InterPro" id="IPR039391">
    <property type="entry name" value="Phytocyanin-like"/>
</dbReference>
<dbReference type="GO" id="GO:0046872">
    <property type="term" value="F:metal ion binding"/>
    <property type="evidence" value="ECO:0007669"/>
    <property type="project" value="UniProtKB-KW"/>
</dbReference>
<keyword evidence="6" id="KW-0732">Signal</keyword>
<dbReference type="PROSITE" id="PS51485">
    <property type="entry name" value="PHYTOCYANIN"/>
    <property type="match status" value="1"/>
</dbReference>
<feature type="signal peptide" evidence="6">
    <location>
        <begin position="1"/>
        <end position="27"/>
    </location>
</feature>
<dbReference type="PANTHER" id="PTHR33021:SF325">
    <property type="entry name" value="PHYTOCYANIN DOMAIN-CONTAINING PROTEIN"/>
    <property type="match status" value="1"/>
</dbReference>
<feature type="domain" description="Phytocyanin" evidence="7">
    <location>
        <begin position="29"/>
        <end position="131"/>
    </location>
</feature>
<sequence>MAAGKYKMGAAMMMVAAFLALFHTSAAQTTHTVGGTTGWTVPSSSSFYSSWASSQTFKVGDFLEFDFSTGVHTVAKVTQAAYDACNTGTTISVTTTGPANVTIDSAGTHYYICTVGQHCSLGQKLAVTATTTTSASPAPQPAAATPPSSSAPTPTSRAAAPTPTASAKTPKAAPTPSSPSGTATPPSTSSTTPTVSSTPTSSPTTPSSSAPPAAVAGLFFSFLSVALAFLY</sequence>
<dbReference type="Gene3D" id="2.60.40.420">
    <property type="entry name" value="Cupredoxins - blue copper proteins"/>
    <property type="match status" value="1"/>
</dbReference>
<proteinExistence type="predicted"/>
<keyword evidence="2" id="KW-0186">Copper</keyword>
<organism evidence="8 9">
    <name type="scientific">Nepenthes gracilis</name>
    <name type="common">Slender pitcher plant</name>
    <dbReference type="NCBI Taxonomy" id="150966"/>
    <lineage>
        <taxon>Eukaryota</taxon>
        <taxon>Viridiplantae</taxon>
        <taxon>Streptophyta</taxon>
        <taxon>Embryophyta</taxon>
        <taxon>Tracheophyta</taxon>
        <taxon>Spermatophyta</taxon>
        <taxon>Magnoliopsida</taxon>
        <taxon>eudicotyledons</taxon>
        <taxon>Gunneridae</taxon>
        <taxon>Pentapetalae</taxon>
        <taxon>Caryophyllales</taxon>
        <taxon>Nepenthaceae</taxon>
        <taxon>Nepenthes</taxon>
    </lineage>
</organism>
<dbReference type="PANTHER" id="PTHR33021">
    <property type="entry name" value="BLUE COPPER PROTEIN"/>
    <property type="match status" value="1"/>
</dbReference>
<evidence type="ECO:0000256" key="6">
    <source>
        <dbReference type="SAM" id="SignalP"/>
    </source>
</evidence>
<dbReference type="Proteomes" id="UP001279734">
    <property type="component" value="Unassembled WGS sequence"/>
</dbReference>
<evidence type="ECO:0000259" key="7">
    <source>
        <dbReference type="PROSITE" id="PS51485"/>
    </source>
</evidence>
<name>A0AAD3S504_NEPGR</name>
<dbReference type="PROSITE" id="PS00196">
    <property type="entry name" value="COPPER_BLUE"/>
    <property type="match status" value="1"/>
</dbReference>
<keyword evidence="9" id="KW-1185">Reference proteome</keyword>
<evidence type="ECO:0000256" key="1">
    <source>
        <dbReference type="ARBA" id="ARBA00022723"/>
    </source>
</evidence>
<dbReference type="InterPro" id="IPR008972">
    <property type="entry name" value="Cupredoxin"/>
</dbReference>
<feature type="chain" id="PRO_5042044257" description="Phytocyanin domain-containing protein" evidence="6">
    <location>
        <begin position="28"/>
        <end position="231"/>
    </location>
</feature>
<dbReference type="GO" id="GO:0009055">
    <property type="term" value="F:electron transfer activity"/>
    <property type="evidence" value="ECO:0007669"/>
    <property type="project" value="InterPro"/>
</dbReference>
<evidence type="ECO:0000256" key="5">
    <source>
        <dbReference type="SAM" id="MobiDB-lite"/>
    </source>
</evidence>
<protein>
    <recommendedName>
        <fullName evidence="7">Phytocyanin domain-containing protein</fullName>
    </recommendedName>
</protein>
<reference evidence="8" key="1">
    <citation type="submission" date="2023-05" db="EMBL/GenBank/DDBJ databases">
        <title>Nepenthes gracilis genome sequencing.</title>
        <authorList>
            <person name="Fukushima K."/>
        </authorList>
    </citation>
    <scope>NUCLEOTIDE SEQUENCE</scope>
    <source>
        <strain evidence="8">SING2019-196</strain>
    </source>
</reference>
<evidence type="ECO:0000256" key="2">
    <source>
        <dbReference type="ARBA" id="ARBA00023008"/>
    </source>
</evidence>
<keyword evidence="4" id="KW-0325">Glycoprotein</keyword>
<evidence type="ECO:0000256" key="4">
    <source>
        <dbReference type="ARBA" id="ARBA00023180"/>
    </source>
</evidence>
<feature type="region of interest" description="Disordered" evidence="5">
    <location>
        <begin position="132"/>
        <end position="210"/>
    </location>
</feature>
<gene>
    <name evidence="8" type="ORF">Nepgr_006378</name>
</gene>
<dbReference type="FunFam" id="2.60.40.420:FF:000034">
    <property type="entry name" value="Cupredoxin superfamily protein"/>
    <property type="match status" value="1"/>
</dbReference>
<dbReference type="SUPFAM" id="SSF49503">
    <property type="entry name" value="Cupredoxins"/>
    <property type="match status" value="1"/>
</dbReference>
<comment type="caution">
    <text evidence="8">The sequence shown here is derived from an EMBL/GenBank/DDBJ whole genome shotgun (WGS) entry which is preliminary data.</text>
</comment>
<dbReference type="InterPro" id="IPR003245">
    <property type="entry name" value="Phytocyanin_dom"/>
</dbReference>
<dbReference type="InterPro" id="IPR028871">
    <property type="entry name" value="BlueCu_1_BS"/>
</dbReference>
<dbReference type="GO" id="GO:0005886">
    <property type="term" value="C:plasma membrane"/>
    <property type="evidence" value="ECO:0007669"/>
    <property type="project" value="TreeGrafter"/>
</dbReference>
<dbReference type="AlphaFoldDB" id="A0AAD3S504"/>
<keyword evidence="1" id="KW-0479">Metal-binding</keyword>
<accession>A0AAD3S504</accession>
<evidence type="ECO:0000313" key="9">
    <source>
        <dbReference type="Proteomes" id="UP001279734"/>
    </source>
</evidence>